<feature type="region of interest" description="Disordered" evidence="1">
    <location>
        <begin position="172"/>
        <end position="201"/>
    </location>
</feature>
<dbReference type="Proteomes" id="UP001285908">
    <property type="component" value="Unassembled WGS sequence"/>
</dbReference>
<dbReference type="GeneID" id="87876880"/>
<dbReference type="Pfam" id="PF24476">
    <property type="entry name" value="DUF7580"/>
    <property type="match status" value="1"/>
</dbReference>
<reference evidence="3 4" key="1">
    <citation type="journal article" date="2023" name="Mol. Phylogenet. Evol.">
        <title>Genome-scale phylogeny and comparative genomics of the fungal order Sordariales.</title>
        <authorList>
            <person name="Hensen N."/>
            <person name="Bonometti L."/>
            <person name="Westerberg I."/>
            <person name="Brannstrom I.O."/>
            <person name="Guillou S."/>
            <person name="Cros-Aarteil S."/>
            <person name="Calhoun S."/>
            <person name="Haridas S."/>
            <person name="Kuo A."/>
            <person name="Mondo S."/>
            <person name="Pangilinan J."/>
            <person name="Riley R."/>
            <person name="LaButti K."/>
            <person name="Andreopoulos B."/>
            <person name="Lipzen A."/>
            <person name="Chen C."/>
            <person name="Yan M."/>
            <person name="Daum C."/>
            <person name="Ng V."/>
            <person name="Clum A."/>
            <person name="Steindorff A."/>
            <person name="Ohm R.A."/>
            <person name="Martin F."/>
            <person name="Silar P."/>
            <person name="Natvig D.O."/>
            <person name="Lalanne C."/>
            <person name="Gautier V."/>
            <person name="Ament-Velasquez S.L."/>
            <person name="Kruys A."/>
            <person name="Hutchinson M.I."/>
            <person name="Powell A.J."/>
            <person name="Barry K."/>
            <person name="Miller A.N."/>
            <person name="Grigoriev I.V."/>
            <person name="Debuchy R."/>
            <person name="Gladieux P."/>
            <person name="Hiltunen Thoren M."/>
            <person name="Johannesson H."/>
        </authorList>
    </citation>
    <scope>NUCLEOTIDE SEQUENCE [LARGE SCALE GENOMIC DNA]</scope>
    <source>
        <strain evidence="3 4">FGSC 10403</strain>
    </source>
</reference>
<evidence type="ECO:0000313" key="4">
    <source>
        <dbReference type="Proteomes" id="UP001285908"/>
    </source>
</evidence>
<name>A0AAJ0MMB1_9PEZI</name>
<keyword evidence="4" id="KW-1185">Reference proteome</keyword>
<dbReference type="RefSeq" id="XP_062688714.1">
    <property type="nucleotide sequence ID" value="XM_062839258.1"/>
</dbReference>
<feature type="compositionally biased region" description="Polar residues" evidence="1">
    <location>
        <begin position="172"/>
        <end position="183"/>
    </location>
</feature>
<comment type="caution">
    <text evidence="3">The sequence shown here is derived from an EMBL/GenBank/DDBJ whole genome shotgun (WGS) entry which is preliminary data.</text>
</comment>
<gene>
    <name evidence="3" type="ORF">B0T23DRAFT_408034</name>
</gene>
<dbReference type="EMBL" id="JAULSX010000009">
    <property type="protein sequence ID" value="KAK3485951.1"/>
    <property type="molecule type" value="Genomic_DNA"/>
</dbReference>
<feature type="domain" description="DUF7580" evidence="2">
    <location>
        <begin position="49"/>
        <end position="299"/>
    </location>
</feature>
<dbReference type="PANTHER" id="PTHR35186:SF4">
    <property type="entry name" value="PRION-INHIBITION AND PROPAGATION HELO DOMAIN-CONTAINING PROTEIN"/>
    <property type="match status" value="1"/>
</dbReference>
<organism evidence="3 4">
    <name type="scientific">Neurospora hispaniola</name>
    <dbReference type="NCBI Taxonomy" id="588809"/>
    <lineage>
        <taxon>Eukaryota</taxon>
        <taxon>Fungi</taxon>
        <taxon>Dikarya</taxon>
        <taxon>Ascomycota</taxon>
        <taxon>Pezizomycotina</taxon>
        <taxon>Sordariomycetes</taxon>
        <taxon>Sordariomycetidae</taxon>
        <taxon>Sordariales</taxon>
        <taxon>Sordariaceae</taxon>
        <taxon>Neurospora</taxon>
    </lineage>
</organism>
<evidence type="ECO:0000259" key="2">
    <source>
        <dbReference type="Pfam" id="PF24476"/>
    </source>
</evidence>
<sequence>MEAVPLESPNSAFHSGVSFHLRRIHQSKCFLSSAESPHHHEPLTLAPESTHVIHDWCSMLNFQRTTSQLGYLFDSTNSYHALVVVVGQAVSLGHILAGSTSEIIDPTTAVAMATRFPSKAARLNIALMVAHSLLELFPSPWFPGDWDKNDIYFSVSPDGSVNTEVPFLISRNDSTRTSNAQSQEGRESAAESTSHTSRPHDHGNILLSLGVLILELWFGQPLESQPSWQANFGRNGKETEFTKFNAAATWQRMVGDDGGPRLHSITHRCVHGNFGLDTQSLEDAKLIKAVYENVVMELQHVYDGFVSWERS</sequence>
<proteinExistence type="predicted"/>
<dbReference type="AlphaFoldDB" id="A0AAJ0MMB1"/>
<accession>A0AAJ0MMB1</accession>
<dbReference type="InterPro" id="IPR056002">
    <property type="entry name" value="DUF7580"/>
</dbReference>
<dbReference type="PANTHER" id="PTHR35186">
    <property type="entry name" value="ANK_REP_REGION DOMAIN-CONTAINING PROTEIN"/>
    <property type="match status" value="1"/>
</dbReference>
<evidence type="ECO:0000313" key="3">
    <source>
        <dbReference type="EMBL" id="KAK3485951.1"/>
    </source>
</evidence>
<evidence type="ECO:0000256" key="1">
    <source>
        <dbReference type="SAM" id="MobiDB-lite"/>
    </source>
</evidence>
<protein>
    <recommendedName>
        <fullName evidence="2">DUF7580 domain-containing protein</fullName>
    </recommendedName>
</protein>